<dbReference type="EMBL" id="JBHRRZ010000038">
    <property type="protein sequence ID" value="MFC2949652.1"/>
    <property type="molecule type" value="Genomic_DNA"/>
</dbReference>
<sequence length="68" mass="7727">MAGNNFGDKAKGMKDKVKGMAKEEMGRVTGNRRKKSEGMVERMQGEAKDEHGNQKKNLNSWEKKRKSD</sequence>
<evidence type="ECO:0000256" key="1">
    <source>
        <dbReference type="ARBA" id="ARBA00009129"/>
    </source>
</evidence>
<evidence type="ECO:0000259" key="3">
    <source>
        <dbReference type="Pfam" id="PF05532"/>
    </source>
</evidence>
<evidence type="ECO:0000313" key="5">
    <source>
        <dbReference type="Proteomes" id="UP001595387"/>
    </source>
</evidence>
<evidence type="ECO:0000256" key="2">
    <source>
        <dbReference type="SAM" id="MobiDB-lite"/>
    </source>
</evidence>
<feature type="compositionally biased region" description="Basic and acidic residues" evidence="2">
    <location>
        <begin position="8"/>
        <end position="26"/>
    </location>
</feature>
<evidence type="ECO:0000313" key="4">
    <source>
        <dbReference type="EMBL" id="MFC2949652.1"/>
    </source>
</evidence>
<dbReference type="RefSeq" id="WP_390307624.1">
    <property type="nucleotide sequence ID" value="NZ_JBHRRZ010000038.1"/>
</dbReference>
<dbReference type="Proteomes" id="UP001595387">
    <property type="component" value="Unassembled WGS sequence"/>
</dbReference>
<feature type="compositionally biased region" description="Basic and acidic residues" evidence="2">
    <location>
        <begin position="36"/>
        <end position="53"/>
    </location>
</feature>
<accession>A0ABV7A960</accession>
<organism evidence="4 5">
    <name type="scientific">Virgibacillus sediminis</name>
    <dbReference type="NCBI Taxonomy" id="202260"/>
    <lineage>
        <taxon>Bacteria</taxon>
        <taxon>Bacillati</taxon>
        <taxon>Bacillota</taxon>
        <taxon>Bacilli</taxon>
        <taxon>Bacillales</taxon>
        <taxon>Bacillaceae</taxon>
        <taxon>Virgibacillus</taxon>
    </lineage>
</organism>
<reference evidence="5" key="1">
    <citation type="journal article" date="2019" name="Int. J. Syst. Evol. Microbiol.">
        <title>The Global Catalogue of Microorganisms (GCM) 10K type strain sequencing project: providing services to taxonomists for standard genome sequencing and annotation.</title>
        <authorList>
            <consortium name="The Broad Institute Genomics Platform"/>
            <consortium name="The Broad Institute Genome Sequencing Center for Infectious Disease"/>
            <person name="Wu L."/>
            <person name="Ma J."/>
        </authorList>
    </citation>
    <scope>NUCLEOTIDE SEQUENCE [LARGE SCALE GENOMIC DNA]</scope>
    <source>
        <strain evidence="5">KCTC 13193</strain>
    </source>
</reference>
<dbReference type="InterPro" id="IPR036629">
    <property type="entry name" value="YjbJ_sf"/>
</dbReference>
<keyword evidence="5" id="KW-1185">Reference proteome</keyword>
<proteinExistence type="inferred from homology"/>
<dbReference type="SUPFAM" id="SSF69047">
    <property type="entry name" value="Hypothetical protein YjbJ"/>
    <property type="match status" value="1"/>
</dbReference>
<name>A0ABV7A960_9BACI</name>
<dbReference type="Pfam" id="PF05532">
    <property type="entry name" value="CsbD"/>
    <property type="match status" value="1"/>
</dbReference>
<protein>
    <submittedName>
        <fullName evidence="4">CsbD family protein</fullName>
    </submittedName>
</protein>
<comment type="caution">
    <text evidence="4">The sequence shown here is derived from an EMBL/GenBank/DDBJ whole genome shotgun (WGS) entry which is preliminary data.</text>
</comment>
<dbReference type="InterPro" id="IPR008462">
    <property type="entry name" value="CsbD"/>
</dbReference>
<gene>
    <name evidence="4" type="ORF">ACFODW_15125</name>
</gene>
<feature type="region of interest" description="Disordered" evidence="2">
    <location>
        <begin position="1"/>
        <end position="68"/>
    </location>
</feature>
<comment type="similarity">
    <text evidence="1">Belongs to the UPF0337 (CsbD) family.</text>
</comment>
<feature type="domain" description="CsbD-like" evidence="3">
    <location>
        <begin position="8"/>
        <end position="57"/>
    </location>
</feature>